<dbReference type="SUPFAM" id="SSF51735">
    <property type="entry name" value="NAD(P)-binding Rossmann-fold domains"/>
    <property type="match status" value="1"/>
</dbReference>
<keyword evidence="2" id="KW-0521">NADP</keyword>
<evidence type="ECO:0000313" key="5">
    <source>
        <dbReference type="Proteomes" id="UP001334248"/>
    </source>
</evidence>
<dbReference type="Proteomes" id="UP001334248">
    <property type="component" value="Unassembled WGS sequence"/>
</dbReference>
<dbReference type="InterPro" id="IPR051164">
    <property type="entry name" value="NmrA-like_oxidored"/>
</dbReference>
<organism evidence="4 5">
    <name type="scientific">Knufia obscura</name>
    <dbReference type="NCBI Taxonomy" id="1635080"/>
    <lineage>
        <taxon>Eukaryota</taxon>
        <taxon>Fungi</taxon>
        <taxon>Dikarya</taxon>
        <taxon>Ascomycota</taxon>
        <taxon>Pezizomycotina</taxon>
        <taxon>Eurotiomycetes</taxon>
        <taxon>Chaetothyriomycetidae</taxon>
        <taxon>Chaetothyriales</taxon>
        <taxon>Trichomeriaceae</taxon>
        <taxon>Knufia</taxon>
    </lineage>
</organism>
<feature type="domain" description="NmrA-like" evidence="3">
    <location>
        <begin position="4"/>
        <end position="297"/>
    </location>
</feature>
<evidence type="ECO:0000256" key="2">
    <source>
        <dbReference type="ARBA" id="ARBA00022857"/>
    </source>
</evidence>
<reference evidence="4 5" key="1">
    <citation type="journal article" date="2023" name="Res Sq">
        <title>Genomic and morphological characterization of Knufia obscura isolated from the Mars 2020 spacecraft assembly facility.</title>
        <authorList>
            <person name="Chander A.M."/>
            <person name="Teixeira M.M."/>
            <person name="Singh N.K."/>
            <person name="Williams M.P."/>
            <person name="Parker C.W."/>
            <person name="Leo P."/>
            <person name="Stajich J.E."/>
            <person name="Torok T."/>
            <person name="Tighe S."/>
            <person name="Mason C.E."/>
            <person name="Venkateswaran K."/>
        </authorList>
    </citation>
    <scope>NUCLEOTIDE SEQUENCE [LARGE SCALE GENOMIC DNA]</scope>
    <source>
        <strain evidence="4 5">CCFEE 5817</strain>
    </source>
</reference>
<comment type="caution">
    <text evidence="4">The sequence shown here is derived from an EMBL/GenBank/DDBJ whole genome shotgun (WGS) entry which is preliminary data.</text>
</comment>
<evidence type="ECO:0000259" key="3">
    <source>
        <dbReference type="Pfam" id="PF05368"/>
    </source>
</evidence>
<evidence type="ECO:0000256" key="1">
    <source>
        <dbReference type="ARBA" id="ARBA00006328"/>
    </source>
</evidence>
<dbReference type="Pfam" id="PF05368">
    <property type="entry name" value="NmrA"/>
    <property type="match status" value="1"/>
</dbReference>
<dbReference type="PANTHER" id="PTHR42748:SF26">
    <property type="entry name" value="NMRA-LIKE DOMAIN-CONTAINING PROTEIN"/>
    <property type="match status" value="1"/>
</dbReference>
<dbReference type="PANTHER" id="PTHR42748">
    <property type="entry name" value="NITROGEN METABOLITE REPRESSION PROTEIN NMRA FAMILY MEMBER"/>
    <property type="match status" value="1"/>
</dbReference>
<dbReference type="GeneID" id="90001521"/>
<dbReference type="EMBL" id="JAVHJV010000010">
    <property type="protein sequence ID" value="KAK5939692.1"/>
    <property type="molecule type" value="Genomic_DNA"/>
</dbReference>
<protein>
    <recommendedName>
        <fullName evidence="3">NmrA-like domain-containing protein</fullName>
    </recommendedName>
</protein>
<dbReference type="CDD" id="cd05251">
    <property type="entry name" value="NmrA_like_SDR_a"/>
    <property type="match status" value="1"/>
</dbReference>
<keyword evidence="5" id="KW-1185">Reference proteome</keyword>
<dbReference type="Gene3D" id="3.90.25.10">
    <property type="entry name" value="UDP-galactose 4-epimerase, domain 1"/>
    <property type="match status" value="1"/>
</dbReference>
<dbReference type="InterPro" id="IPR036291">
    <property type="entry name" value="NAD(P)-bd_dom_sf"/>
</dbReference>
<accession>A0ABR0RGD8</accession>
<proteinExistence type="inferred from homology"/>
<name>A0ABR0RGD8_9EURO</name>
<sequence>MSPKLIVVIGATGNQGSSVINTFLPDPSYTIRGLTRNTSSPAAQSLTARGVQMVPANLDSIPSLLSAFRGAHTIFSMTDFWTGFFDPANKSKLAPGQTLLEWAHDYELQQGKNIFVAASQTQGLERLVHCALSHASKWSGGKYKHVYHYDSEARAVEFAGEMYPDLMRRTSLVQIGVYLTNMLLHPHYQPKKDTNGIYTITTPLPPTCKLPLIAPAEDTGPLIKALSTLPPDKPVHLLAYRERITLPQFVQTWGEVLGVQTRYEQLGPGEPWAGLPEELRLDLEEAVAYMAQFGFEGGIRVLWGWEM</sequence>
<evidence type="ECO:0000313" key="4">
    <source>
        <dbReference type="EMBL" id="KAK5939692.1"/>
    </source>
</evidence>
<comment type="similarity">
    <text evidence="1">Belongs to the NmrA-type oxidoreductase family.</text>
</comment>
<dbReference type="InterPro" id="IPR008030">
    <property type="entry name" value="NmrA-like"/>
</dbReference>
<gene>
    <name evidence="4" type="ORF">PMZ80_008072</name>
</gene>
<dbReference type="Gene3D" id="3.40.50.720">
    <property type="entry name" value="NAD(P)-binding Rossmann-like Domain"/>
    <property type="match status" value="1"/>
</dbReference>
<dbReference type="RefSeq" id="XP_064727782.1">
    <property type="nucleotide sequence ID" value="XM_064876475.1"/>
</dbReference>